<evidence type="ECO:0000256" key="2">
    <source>
        <dbReference type="ARBA" id="ARBA00023125"/>
    </source>
</evidence>
<dbReference type="SMART" id="SM00418">
    <property type="entry name" value="HTH_ARSR"/>
    <property type="match status" value="1"/>
</dbReference>
<dbReference type="RefSeq" id="WP_108908926.1">
    <property type="nucleotide sequence ID" value="NZ_CP029188.1"/>
</dbReference>
<evidence type="ECO:0000256" key="1">
    <source>
        <dbReference type="ARBA" id="ARBA00023015"/>
    </source>
</evidence>
<dbReference type="InterPro" id="IPR036390">
    <property type="entry name" value="WH_DNA-bd_sf"/>
</dbReference>
<gene>
    <name evidence="5" type="ORF">DDW44_23960</name>
</gene>
<dbReference type="PANTHER" id="PTHR33154">
    <property type="entry name" value="TRANSCRIPTIONAL REGULATOR, ARSR FAMILY"/>
    <property type="match status" value="1"/>
</dbReference>
<keyword evidence="1" id="KW-0805">Transcription regulation</keyword>
<sequence length="113" mass="12619">MDAVRAVAEPRRREILRLVWDEELSAGEIADRFDVTFGAVSQHLKVLRDAGLVTLRRDGKRRFYRADREGMGPLADYLASMWAARLDALAELAEAAEAAEAAERDEKSEGTTQ</sequence>
<name>A0A2S1T3F2_9ACTN</name>
<dbReference type="Proteomes" id="UP000244900">
    <property type="component" value="Chromosome"/>
</dbReference>
<dbReference type="GO" id="GO:0003700">
    <property type="term" value="F:DNA-binding transcription factor activity"/>
    <property type="evidence" value="ECO:0007669"/>
    <property type="project" value="InterPro"/>
</dbReference>
<dbReference type="Pfam" id="PF01022">
    <property type="entry name" value="HTH_5"/>
    <property type="match status" value="1"/>
</dbReference>
<dbReference type="NCBIfam" id="NF033788">
    <property type="entry name" value="HTH_metalloreg"/>
    <property type="match status" value="1"/>
</dbReference>
<organism evidence="5 6">
    <name type="scientific">Streptomyces tirandamycinicus</name>
    <dbReference type="NCBI Taxonomy" id="2174846"/>
    <lineage>
        <taxon>Bacteria</taxon>
        <taxon>Bacillati</taxon>
        <taxon>Actinomycetota</taxon>
        <taxon>Actinomycetes</taxon>
        <taxon>Kitasatosporales</taxon>
        <taxon>Streptomycetaceae</taxon>
        <taxon>Streptomyces</taxon>
    </lineage>
</organism>
<protein>
    <submittedName>
        <fullName evidence="5">Transcriptional regulator</fullName>
    </submittedName>
</protein>
<dbReference type="InterPro" id="IPR011991">
    <property type="entry name" value="ArsR-like_HTH"/>
</dbReference>
<dbReference type="GO" id="GO:0003677">
    <property type="term" value="F:DNA binding"/>
    <property type="evidence" value="ECO:0007669"/>
    <property type="project" value="UniProtKB-KW"/>
</dbReference>
<accession>A0A2S1T3F2</accession>
<evidence type="ECO:0000313" key="5">
    <source>
        <dbReference type="EMBL" id="AWI33189.1"/>
    </source>
</evidence>
<dbReference type="OrthoDB" id="9806976at2"/>
<evidence type="ECO:0000313" key="6">
    <source>
        <dbReference type="Proteomes" id="UP000244900"/>
    </source>
</evidence>
<dbReference type="PANTHER" id="PTHR33154:SF33">
    <property type="entry name" value="TRANSCRIPTIONAL REPRESSOR SDPR"/>
    <property type="match status" value="1"/>
</dbReference>
<keyword evidence="3" id="KW-0804">Transcription</keyword>
<feature type="domain" description="HTH arsR-type" evidence="4">
    <location>
        <begin position="1"/>
        <end position="93"/>
    </location>
</feature>
<dbReference type="InterPro" id="IPR036388">
    <property type="entry name" value="WH-like_DNA-bd_sf"/>
</dbReference>
<dbReference type="InterPro" id="IPR051081">
    <property type="entry name" value="HTH_MetalResp_TranReg"/>
</dbReference>
<dbReference type="Gene3D" id="1.10.10.10">
    <property type="entry name" value="Winged helix-like DNA-binding domain superfamily/Winged helix DNA-binding domain"/>
    <property type="match status" value="1"/>
</dbReference>
<dbReference type="PRINTS" id="PR00778">
    <property type="entry name" value="HTHARSR"/>
</dbReference>
<dbReference type="SUPFAM" id="SSF46785">
    <property type="entry name" value="Winged helix' DNA-binding domain"/>
    <property type="match status" value="1"/>
</dbReference>
<evidence type="ECO:0000256" key="3">
    <source>
        <dbReference type="ARBA" id="ARBA00023163"/>
    </source>
</evidence>
<evidence type="ECO:0000259" key="4">
    <source>
        <dbReference type="PROSITE" id="PS50987"/>
    </source>
</evidence>
<keyword evidence="2" id="KW-0238">DNA-binding</keyword>
<keyword evidence="6" id="KW-1185">Reference proteome</keyword>
<dbReference type="PROSITE" id="PS50987">
    <property type="entry name" value="HTH_ARSR_2"/>
    <property type="match status" value="1"/>
</dbReference>
<dbReference type="InterPro" id="IPR001845">
    <property type="entry name" value="HTH_ArsR_DNA-bd_dom"/>
</dbReference>
<reference evidence="5 6" key="1">
    <citation type="submission" date="2018-05" db="EMBL/GenBank/DDBJ databases">
        <title>Complete genome sequence of sponge-derived Streptomyces sp. HNM0039.</title>
        <authorList>
            <person name="Huang X."/>
            <person name="Zhou S."/>
        </authorList>
    </citation>
    <scope>NUCLEOTIDE SEQUENCE [LARGE SCALE GENOMIC DNA]</scope>
    <source>
        <strain evidence="5 6">HNM0039</strain>
    </source>
</reference>
<dbReference type="CDD" id="cd00090">
    <property type="entry name" value="HTH_ARSR"/>
    <property type="match status" value="1"/>
</dbReference>
<proteinExistence type="predicted"/>
<dbReference type="EMBL" id="CP029188">
    <property type="protein sequence ID" value="AWI33189.1"/>
    <property type="molecule type" value="Genomic_DNA"/>
</dbReference>
<dbReference type="AlphaFoldDB" id="A0A2S1T3F2"/>
<dbReference type="KEGG" id="stir:DDW44_23960"/>